<accession>A0ABU2SYI9</accession>
<keyword evidence="4" id="KW-1185">Reference proteome</keyword>
<protein>
    <recommendedName>
        <fullName evidence="2">DUF6879 domain-containing protein</fullName>
    </recommendedName>
</protein>
<feature type="region of interest" description="Disordered" evidence="1">
    <location>
        <begin position="26"/>
        <end position="47"/>
    </location>
</feature>
<dbReference type="InterPro" id="IPR049244">
    <property type="entry name" value="DUF6879"/>
</dbReference>
<feature type="domain" description="DUF6879" evidence="2">
    <location>
        <begin position="6"/>
        <end position="167"/>
    </location>
</feature>
<dbReference type="Proteomes" id="UP001180531">
    <property type="component" value="Unassembled WGS sequence"/>
</dbReference>
<evidence type="ECO:0000313" key="3">
    <source>
        <dbReference type="EMBL" id="MDT0453922.1"/>
    </source>
</evidence>
<dbReference type="EMBL" id="JAVRFI010000040">
    <property type="protein sequence ID" value="MDT0453922.1"/>
    <property type="molecule type" value="Genomic_DNA"/>
</dbReference>
<organism evidence="3 4">
    <name type="scientific">Streptomyces hesseae</name>
    <dbReference type="NCBI Taxonomy" id="3075519"/>
    <lineage>
        <taxon>Bacteria</taxon>
        <taxon>Bacillati</taxon>
        <taxon>Actinomycetota</taxon>
        <taxon>Actinomycetes</taxon>
        <taxon>Kitasatosporales</taxon>
        <taxon>Streptomycetaceae</taxon>
        <taxon>Streptomyces</taxon>
    </lineage>
</organism>
<dbReference type="RefSeq" id="WP_311616271.1">
    <property type="nucleotide sequence ID" value="NZ_JAVRFI010000040.1"/>
</dbReference>
<evidence type="ECO:0000259" key="2">
    <source>
        <dbReference type="Pfam" id="PF21806"/>
    </source>
</evidence>
<gene>
    <name evidence="3" type="ORF">RM609_33325</name>
</gene>
<name>A0ABU2SYI9_9ACTN</name>
<reference evidence="3" key="1">
    <citation type="submission" date="2024-05" db="EMBL/GenBank/DDBJ databases">
        <title>30 novel species of actinomycetes from the DSMZ collection.</title>
        <authorList>
            <person name="Nouioui I."/>
        </authorList>
    </citation>
    <scope>NUCLEOTIDE SEQUENCE</scope>
    <source>
        <strain evidence="3">DSM 40473</strain>
    </source>
</reference>
<dbReference type="Pfam" id="PF21806">
    <property type="entry name" value="DUF6879"/>
    <property type="match status" value="1"/>
</dbReference>
<evidence type="ECO:0000313" key="4">
    <source>
        <dbReference type="Proteomes" id="UP001180531"/>
    </source>
</evidence>
<sequence length="173" mass="20264">MNTSPDEFERLFVNFQREAFRLETLDDYSGSSDPESQRAFHAGEPQPADYNQEWADEVRANVDAGKRMYRVHIMSRPLTGYLRFELGWGYRKNVLAGEEFFILDITERPNPLAGVPDFWMFDESSVFSMNYGDHGKFLGVMSHSDVSQWIERRDIALVHAVPFHEWWERYGAE</sequence>
<comment type="caution">
    <text evidence="3">The sequence shown here is derived from an EMBL/GenBank/DDBJ whole genome shotgun (WGS) entry which is preliminary data.</text>
</comment>
<proteinExistence type="predicted"/>
<evidence type="ECO:0000256" key="1">
    <source>
        <dbReference type="SAM" id="MobiDB-lite"/>
    </source>
</evidence>